<keyword evidence="4" id="KW-1185">Reference proteome</keyword>
<dbReference type="SUPFAM" id="SSF56672">
    <property type="entry name" value="DNA/RNA polymerases"/>
    <property type="match status" value="1"/>
</dbReference>
<feature type="compositionally biased region" description="Polar residues" evidence="1">
    <location>
        <begin position="401"/>
        <end position="450"/>
    </location>
</feature>
<dbReference type="AlphaFoldDB" id="A0A2B4R6Z8"/>
<proteinExistence type="predicted"/>
<feature type="region of interest" description="Disordered" evidence="1">
    <location>
        <begin position="401"/>
        <end position="461"/>
    </location>
</feature>
<dbReference type="PANTHER" id="PTHR47331">
    <property type="entry name" value="PHD-TYPE DOMAIN-CONTAINING PROTEIN"/>
    <property type="match status" value="1"/>
</dbReference>
<feature type="domain" description="Mutator-like transposase" evidence="2">
    <location>
        <begin position="135"/>
        <end position="205"/>
    </location>
</feature>
<dbReference type="EMBL" id="LSMT01001478">
    <property type="protein sequence ID" value="PFX12260.1"/>
    <property type="molecule type" value="Genomic_DNA"/>
</dbReference>
<sequence>MSADMLTGLKGFPLSTKEDLLAPQRHMLLSRFGSPGFDSKPFDLSGDGRFMVGDFGCGLEGNTVESHSFLGASPDGIIDNETIVEVKKIHLKDAENHNDSICRHGIYKQNGKETTDQQEPCLSSSDTATDVLYTKCAICKTAIRQAKKSCIHDCRLNWEGSSKAMEAAVCVDLVKSCGEKNAVVSVLVGDDDSSTISKVRKNVEHERCFGYALKQNKDDEEGVRNGLKSIVPHAYGDHSSGGDWCGFLNNPASYKHRGLPHGKDLTDKSLRQSLEKIIVSKMEEELMKLLASRGAHKAHLTKLRQKIDDIAEDKITNNEIVLLKALVDQLKQKRQTPKELNDKIINLLETRKEFEVEILNAEGLDSLILEKICVTDNLIELTKGSLSQHLLFPKNISILQDSPQMGEPSQQPIPSTSQTEQENKQSNSPPSTGTPGNDFQSNTVASTENPPITPPPVSTFQTNRLPKLVLPSFDGNPLEWQSFWDPLRSAVHDKSSISDVQRFNCLRTQLHDGAERVIAGLPLTSANDGKSIQLLKERFAQPHKIIHVHMELLLNLPSPTDHLSTLRFFHDSVETHIRGLESLGKKTETYREILVPIIQKKLPNGIKRNLARQNVNKEWKLNDSRKAILNEIEILQAGQNSSSDYKLSNNSTTATFLTTSKLHAHVHPSPTDQRSTRRTCLFCKGEHSPIDCNVVTDWGKRYSIVREARDLPYLNGQSLAHININDSPFTIDILIGVDHYWDVVKNEVIKGPGPRATKSKIGYLFSGPLSTSGHSERLNTSISNVVTEHQQEEFDLERWQIESVGVQPNSSEKTSDFLKDYQDSSIVFKDSCYSARLPWRPEHPPLPSNAEFTKQRTRTMIRKLAANSEKLRMYDDIIQDQQYRGLIERVNNLDTTNGVYYYIPHHAVLKDSTIFPLRIVYDCSFKRSEQPSLNDFLQPGPPLLNDLNGILLRFRLHQYAITADIEKAFLHVNLDQANRDVK</sequence>
<reference evidence="4" key="1">
    <citation type="journal article" date="2017" name="bioRxiv">
        <title>Comparative analysis of the genomes of Stylophora pistillata and Acropora digitifera provides evidence for extensive differences between species of corals.</title>
        <authorList>
            <person name="Voolstra C.R."/>
            <person name="Li Y."/>
            <person name="Liew Y.J."/>
            <person name="Baumgarten S."/>
            <person name="Zoccola D."/>
            <person name="Flot J.-F."/>
            <person name="Tambutte S."/>
            <person name="Allemand D."/>
            <person name="Aranda M."/>
        </authorList>
    </citation>
    <scope>NUCLEOTIDE SEQUENCE [LARGE SCALE GENOMIC DNA]</scope>
</reference>
<dbReference type="Proteomes" id="UP000225706">
    <property type="component" value="Unassembled WGS sequence"/>
</dbReference>
<dbReference type="Pfam" id="PF03564">
    <property type="entry name" value="DUF1759"/>
    <property type="match status" value="1"/>
</dbReference>
<comment type="caution">
    <text evidence="3">The sequence shown here is derived from an EMBL/GenBank/DDBJ whole genome shotgun (WGS) entry which is preliminary data.</text>
</comment>
<evidence type="ECO:0000313" key="4">
    <source>
        <dbReference type="Proteomes" id="UP000225706"/>
    </source>
</evidence>
<dbReference type="InterPro" id="IPR049012">
    <property type="entry name" value="Mutator_transp_dom"/>
</dbReference>
<dbReference type="Pfam" id="PF20700">
    <property type="entry name" value="Mutator"/>
    <property type="match status" value="1"/>
</dbReference>
<evidence type="ECO:0000313" key="3">
    <source>
        <dbReference type="EMBL" id="PFX12260.1"/>
    </source>
</evidence>
<gene>
    <name evidence="3" type="ORF">AWC38_SpisGene23811</name>
</gene>
<dbReference type="InterPro" id="IPR005312">
    <property type="entry name" value="DUF1759"/>
</dbReference>
<accession>A0A2B4R6Z8</accession>
<evidence type="ECO:0000259" key="2">
    <source>
        <dbReference type="Pfam" id="PF20700"/>
    </source>
</evidence>
<dbReference type="InterPro" id="IPR043502">
    <property type="entry name" value="DNA/RNA_pol_sf"/>
</dbReference>
<evidence type="ECO:0000256" key="1">
    <source>
        <dbReference type="SAM" id="MobiDB-lite"/>
    </source>
</evidence>
<dbReference type="PANTHER" id="PTHR47331:SF5">
    <property type="entry name" value="RIBONUCLEASE H"/>
    <property type="match status" value="1"/>
</dbReference>
<dbReference type="OrthoDB" id="7695829at2759"/>
<organism evidence="3 4">
    <name type="scientific">Stylophora pistillata</name>
    <name type="common">Smooth cauliflower coral</name>
    <dbReference type="NCBI Taxonomy" id="50429"/>
    <lineage>
        <taxon>Eukaryota</taxon>
        <taxon>Metazoa</taxon>
        <taxon>Cnidaria</taxon>
        <taxon>Anthozoa</taxon>
        <taxon>Hexacorallia</taxon>
        <taxon>Scleractinia</taxon>
        <taxon>Astrocoeniina</taxon>
        <taxon>Pocilloporidae</taxon>
        <taxon>Stylophora</taxon>
    </lineage>
</organism>
<name>A0A2B4R6Z8_STYPI</name>
<protein>
    <recommendedName>
        <fullName evidence="2">Mutator-like transposase domain-containing protein</fullName>
    </recommendedName>
</protein>